<evidence type="ECO:0000313" key="3">
    <source>
        <dbReference type="EMBL" id="MBF0882604.1"/>
    </source>
</evidence>
<feature type="region of interest" description="Disordered" evidence="1">
    <location>
        <begin position="1"/>
        <end position="52"/>
    </location>
</feature>
<feature type="compositionally biased region" description="Basic and acidic residues" evidence="1">
    <location>
        <begin position="1"/>
        <end position="12"/>
    </location>
</feature>
<accession>A0A149QVE2</accession>
<gene>
    <name evidence="2" type="ORF">AD929_07265</name>
    <name evidence="3" type="ORF">HKD31_07525</name>
</gene>
<dbReference type="RefSeq" id="WP_062495659.1">
    <property type="nucleotide sequence ID" value="NZ_JABCQF010000003.1"/>
</dbReference>
<sequence length="69" mass="7891">MSHLTQEERDSLPDSAFGLPEKRAYPIDTRARASNAKARATQEYERGLLTSEERDRIDKAADRRLAQDD</sequence>
<dbReference type="Proteomes" id="UP000644588">
    <property type="component" value="Unassembled WGS sequence"/>
</dbReference>
<dbReference type="EMBL" id="LHZB01000111">
    <property type="protein sequence ID" value="KXV01275.1"/>
    <property type="molecule type" value="Genomic_DNA"/>
</dbReference>
<name>A0A149QVE2_9PROT</name>
<reference evidence="2 4" key="1">
    <citation type="submission" date="2015-06" db="EMBL/GenBank/DDBJ databases">
        <title>Improved classification and identification of acetic acid bacteria using matrix-assisted laser desorption/ionization time-of-flight mass spectrometry; Gluconobacter nephelii and Gluconobacter uchimurae are later heterotypic synonyms of Gluconobacter japonicus and Gluconobacter oxydans, respectively.</title>
        <authorList>
            <person name="Li L."/>
            <person name="Cleenwerck I."/>
            <person name="De Vuyst L."/>
            <person name="Vandamme P."/>
        </authorList>
    </citation>
    <scope>NUCLEOTIDE SEQUENCE [LARGE SCALE GENOMIC DNA]</scope>
    <source>
        <strain evidence="2 4">LMG 1764</strain>
    </source>
</reference>
<feature type="compositionally biased region" description="Basic and acidic residues" evidence="1">
    <location>
        <begin position="40"/>
        <end position="52"/>
    </location>
</feature>
<reference evidence="3 5" key="4">
    <citation type="submission" date="2020-11" db="EMBL/GenBank/DDBJ databases">
        <title>Description of novel Gluconobacter species.</title>
        <authorList>
            <person name="Cleenwerck I."/>
            <person name="Cnockaert M."/>
            <person name="Borremans W."/>
            <person name="Wieme A.D."/>
            <person name="De Vuyst L."/>
            <person name="Vandamme P."/>
        </authorList>
    </citation>
    <scope>NUCLEOTIDE SEQUENCE [LARGE SCALE GENOMIC DNA]</scope>
    <source>
        <strain evidence="3 5">R-71646</strain>
    </source>
</reference>
<dbReference type="EMBL" id="JABCQF010000003">
    <property type="protein sequence ID" value="MBF0882604.1"/>
    <property type="molecule type" value="Genomic_DNA"/>
</dbReference>
<organism evidence="2 4">
    <name type="scientific">Gluconobacter potus</name>
    <dbReference type="NCBI Taxonomy" id="2724927"/>
    <lineage>
        <taxon>Bacteria</taxon>
        <taxon>Pseudomonadati</taxon>
        <taxon>Pseudomonadota</taxon>
        <taxon>Alphaproteobacteria</taxon>
        <taxon>Acetobacterales</taxon>
        <taxon>Acetobacteraceae</taxon>
        <taxon>Gluconobacter</taxon>
    </lineage>
</organism>
<evidence type="ECO:0000313" key="2">
    <source>
        <dbReference type="EMBL" id="KXV01275.1"/>
    </source>
</evidence>
<evidence type="ECO:0000313" key="4">
    <source>
        <dbReference type="Proteomes" id="UP000075573"/>
    </source>
</evidence>
<dbReference type="AlphaFoldDB" id="A0A149QVE2"/>
<dbReference type="PATRIC" id="fig|442.7.peg.1575"/>
<evidence type="ECO:0000313" key="5">
    <source>
        <dbReference type="Proteomes" id="UP000644588"/>
    </source>
</evidence>
<proteinExistence type="predicted"/>
<reference evidence="3" key="3">
    <citation type="submission" date="2020-04" db="EMBL/GenBank/DDBJ databases">
        <authorList>
            <person name="Sombolestani A."/>
        </authorList>
    </citation>
    <scope>NUCLEOTIDE SEQUENCE</scope>
    <source>
        <strain evidence="3">R-71646</strain>
    </source>
</reference>
<dbReference type="Proteomes" id="UP000075573">
    <property type="component" value="Unassembled WGS sequence"/>
</dbReference>
<protein>
    <submittedName>
        <fullName evidence="2">Uncharacterized protein</fullName>
    </submittedName>
</protein>
<comment type="caution">
    <text evidence="2">The sequence shown here is derived from an EMBL/GenBank/DDBJ whole genome shotgun (WGS) entry which is preliminary data.</text>
</comment>
<feature type="compositionally biased region" description="Basic and acidic residues" evidence="1">
    <location>
        <begin position="20"/>
        <end position="31"/>
    </location>
</feature>
<keyword evidence="5" id="KW-1185">Reference proteome</keyword>
<reference evidence="5" key="2">
    <citation type="submission" date="2020-04" db="EMBL/GenBank/DDBJ databases">
        <title>Description of novel Gluconacetobacter.</title>
        <authorList>
            <person name="Sombolestani A."/>
        </authorList>
    </citation>
    <scope>NUCLEOTIDE SEQUENCE [LARGE SCALE GENOMIC DNA]</scope>
    <source>
        <strain evidence="5">R-71646</strain>
    </source>
</reference>
<evidence type="ECO:0000256" key="1">
    <source>
        <dbReference type="SAM" id="MobiDB-lite"/>
    </source>
</evidence>